<gene>
    <name evidence="2" type="ORF">AUK04_02515</name>
</gene>
<dbReference type="AlphaFoldDB" id="A0A1J5HIR3"/>
<name>A0A1J5HIR3_9BACT</name>
<feature type="compositionally biased region" description="Basic and acidic residues" evidence="1">
    <location>
        <begin position="1"/>
        <end position="31"/>
    </location>
</feature>
<evidence type="ECO:0000313" key="2">
    <source>
        <dbReference type="EMBL" id="OIP84323.1"/>
    </source>
</evidence>
<sequence>MLGKAEHKSRALKISEAEDPARGGQANKDDAVGGLPAKASAQVGGRRAEVARSPQTVELTL</sequence>
<comment type="caution">
    <text evidence="2">The sequence shown here is derived from an EMBL/GenBank/DDBJ whole genome shotgun (WGS) entry which is preliminary data.</text>
</comment>
<accession>A0A1J5HIR3</accession>
<protein>
    <submittedName>
        <fullName evidence="2">Uncharacterized protein</fullName>
    </submittedName>
</protein>
<feature type="region of interest" description="Disordered" evidence="1">
    <location>
        <begin position="1"/>
        <end position="61"/>
    </location>
</feature>
<organism evidence="2 3">
    <name type="scientific">Candidatus Roizmanbacteria bacterium CG2_30_33_16</name>
    <dbReference type="NCBI Taxonomy" id="1805340"/>
    <lineage>
        <taxon>Bacteria</taxon>
        <taxon>Candidatus Roizmaniibacteriota</taxon>
    </lineage>
</organism>
<dbReference type="EMBL" id="MNZM01000059">
    <property type="protein sequence ID" value="OIP84323.1"/>
    <property type="molecule type" value="Genomic_DNA"/>
</dbReference>
<dbReference type="Proteomes" id="UP000183758">
    <property type="component" value="Unassembled WGS sequence"/>
</dbReference>
<proteinExistence type="predicted"/>
<evidence type="ECO:0000256" key="1">
    <source>
        <dbReference type="SAM" id="MobiDB-lite"/>
    </source>
</evidence>
<evidence type="ECO:0000313" key="3">
    <source>
        <dbReference type="Proteomes" id="UP000183758"/>
    </source>
</evidence>
<reference evidence="2 3" key="1">
    <citation type="journal article" date="2016" name="Environ. Microbiol.">
        <title>Genomic resolution of a cold subsurface aquifer community provides metabolic insights for novel microbes adapted to high CO concentrations.</title>
        <authorList>
            <person name="Probst A.J."/>
            <person name="Castelle C.J."/>
            <person name="Singh A."/>
            <person name="Brown C.T."/>
            <person name="Anantharaman K."/>
            <person name="Sharon I."/>
            <person name="Hug L.A."/>
            <person name="Burstein D."/>
            <person name="Emerson J.B."/>
            <person name="Thomas B.C."/>
            <person name="Banfield J.F."/>
        </authorList>
    </citation>
    <scope>NUCLEOTIDE SEQUENCE [LARGE SCALE GENOMIC DNA]</scope>
    <source>
        <strain evidence="2">CG2_30_33_16</strain>
    </source>
</reference>